<proteinExistence type="predicted"/>
<accession>A0ACC1LJW1</accession>
<organism evidence="1 2">
    <name type="scientific">Coemansia furcata</name>
    <dbReference type="NCBI Taxonomy" id="417177"/>
    <lineage>
        <taxon>Eukaryota</taxon>
        <taxon>Fungi</taxon>
        <taxon>Fungi incertae sedis</taxon>
        <taxon>Zoopagomycota</taxon>
        <taxon>Kickxellomycotina</taxon>
        <taxon>Kickxellomycetes</taxon>
        <taxon>Kickxellales</taxon>
        <taxon>Kickxellaceae</taxon>
        <taxon>Coemansia</taxon>
    </lineage>
</organism>
<dbReference type="Proteomes" id="UP001140096">
    <property type="component" value="Unassembled WGS sequence"/>
</dbReference>
<comment type="caution">
    <text evidence="1">The sequence shown here is derived from an EMBL/GenBank/DDBJ whole genome shotgun (WGS) entry which is preliminary data.</text>
</comment>
<gene>
    <name evidence="1" type="ORF">H4S07_002718</name>
</gene>
<name>A0ACC1LJW1_9FUNG</name>
<evidence type="ECO:0000313" key="2">
    <source>
        <dbReference type="Proteomes" id="UP001140096"/>
    </source>
</evidence>
<protein>
    <submittedName>
        <fullName evidence="1">Uncharacterized protein</fullName>
    </submittedName>
</protein>
<evidence type="ECO:0000313" key="1">
    <source>
        <dbReference type="EMBL" id="KAJ2810346.1"/>
    </source>
</evidence>
<reference evidence="1" key="1">
    <citation type="submission" date="2022-07" db="EMBL/GenBank/DDBJ databases">
        <title>Phylogenomic reconstructions and comparative analyses of Kickxellomycotina fungi.</title>
        <authorList>
            <person name="Reynolds N.K."/>
            <person name="Stajich J.E."/>
            <person name="Barry K."/>
            <person name="Grigoriev I.V."/>
            <person name="Crous P."/>
            <person name="Smith M.E."/>
        </authorList>
    </citation>
    <scope>NUCLEOTIDE SEQUENCE</scope>
    <source>
        <strain evidence="1">CBS 102833</strain>
    </source>
</reference>
<keyword evidence="2" id="KW-1185">Reference proteome</keyword>
<dbReference type="EMBL" id="JANBUP010000740">
    <property type="protein sequence ID" value="KAJ2810346.1"/>
    <property type="molecule type" value="Genomic_DNA"/>
</dbReference>
<sequence>MEPPPFDKELSKYPAQPPDSGADDCQVQTNYSRVEITAKHIYVYQVSITNLDAPGDTQQSSQVTEPLVRSEVFKQAAITKKYVYFDGKDYAYAARSLHKYWDGEELTTKVQSSSIPDLEIACQLEVKIKALRRYDTKELERYCAGDASVPDGYIQGFMFAVDAIVRSCSTPQLEDVGGRRLSGHRAVCTPWGFDVWWEYRLTMRPGRGALFANIGAKSVPVINVANLGELFRLFFKKKAAQLKRKNKSLEMRDWEAFAPVVRGLQVMVNGALVTITGLSTTAAGQMMVGMGDPLMPCALTVDKQAVPLALCELPAGKRQVQAVVGAWQRDDFLRVSAVEPSHRQEVLAHGMRLLAQESADLAAFGIKIGATLERVGARVFDAPRIMLRKGSEEEERVATQEGRWEINGRRVVGPAQLRAWTVLVFGHEQGMPGPLLRTFVNQFVKVSVELGIDVRETGPPVKYATAWNDIERTVGEAVALSKGCQLVLCVLPFNSVALYGEIKRVALTLIGVHTQCVQAANVRAHSPKLLTSVALKMNVKLGGFTASVDVGALLGPATMVVSADVNHTTEAGGMSVAAVVTSTDAHGRRYAGTVLQHPQRMEYVENLDAVIRQALRLFHRGTGSKPQRILYYRDGVNDSQMQDVKQLELAAIYRACHLVEPGYRPPVTLVLVRKRHHARFLAHGNPPPGTCVAGGVVSPCVFSFYLLAHRSPFGVSRPAYYLVLHDDSGQNAEDLRRLTYALSFAYPIVTRSVTMPASLYYAHRLTGKGRLQVSRAFNTLPHFTKTPGEQAHLVPVHGALRDSMYFM</sequence>